<sequence>MTLRVAVVTHSDVEGGAEIYLQRLYRELPEVEVKVFGRLPGWDGAADELELSPKWSRSTLASGWLRLRRERRRVRDAVERFAPDVIHLQFKREQIGFTRVLSEIAPVVWTEHGVMPRAMRIALGSMYRRAARHATSVITVSDAVGRQVAPVVGDDKVRVIENGVDATAAAIASAAARELARHELGIGEGPVAVWVGRLDVGKRPGLAIEILNAWDGNLVIAGDGPLRDEVERGAAANPRVHYVGRVDPAALYRAADVLLMTSDGRSEGLPYVILEAAAFGVPAVATDIDVFRDPVLASGGAVVSGVAPVAWAEAADRLTGDPSRRSTVRAWAQEHDLPRWRDRHREVFEAAVVGSGPG</sequence>
<dbReference type="EMBL" id="CP101990">
    <property type="protein sequence ID" value="UUI68419.1"/>
    <property type="molecule type" value="Genomic_DNA"/>
</dbReference>
<keyword evidence="5" id="KW-1185">Reference proteome</keyword>
<dbReference type="Pfam" id="PF13439">
    <property type="entry name" value="Glyco_transf_4"/>
    <property type="match status" value="1"/>
</dbReference>
<evidence type="ECO:0000313" key="4">
    <source>
        <dbReference type="EMBL" id="UUI68419.1"/>
    </source>
</evidence>
<dbReference type="CDD" id="cd03801">
    <property type="entry name" value="GT4_PimA-like"/>
    <property type="match status" value="1"/>
</dbReference>
<proteinExistence type="predicted"/>
<dbReference type="Gene3D" id="3.40.50.2000">
    <property type="entry name" value="Glycogen Phosphorylase B"/>
    <property type="match status" value="2"/>
</dbReference>
<evidence type="ECO:0000256" key="1">
    <source>
        <dbReference type="ARBA" id="ARBA00022676"/>
    </source>
</evidence>
<dbReference type="InterPro" id="IPR050194">
    <property type="entry name" value="Glycosyltransferase_grp1"/>
</dbReference>
<reference evidence="4 5" key="1">
    <citation type="submission" date="2022-07" db="EMBL/GenBank/DDBJ databases">
        <title>Novel species in genus Aeromicrobium.</title>
        <authorList>
            <person name="Ye L."/>
        </authorList>
    </citation>
    <scope>NUCLEOTIDE SEQUENCE [LARGE SCALE GENOMIC DNA]</scope>
    <source>
        <strain evidence="5">zg-Y50</strain>
    </source>
</reference>
<keyword evidence="1" id="KW-0328">Glycosyltransferase</keyword>
<protein>
    <submittedName>
        <fullName evidence="4">Glycosyltransferase family 4 protein</fullName>
    </submittedName>
</protein>
<name>A0ABY5KD75_9ACTN</name>
<dbReference type="SUPFAM" id="SSF53756">
    <property type="entry name" value="UDP-Glycosyltransferase/glycogen phosphorylase"/>
    <property type="match status" value="1"/>
</dbReference>
<feature type="domain" description="Glycosyltransferase subfamily 4-like N-terminal" evidence="3">
    <location>
        <begin position="15"/>
        <end position="166"/>
    </location>
</feature>
<evidence type="ECO:0000259" key="3">
    <source>
        <dbReference type="Pfam" id="PF13439"/>
    </source>
</evidence>
<evidence type="ECO:0000313" key="5">
    <source>
        <dbReference type="Proteomes" id="UP001315860"/>
    </source>
</evidence>
<gene>
    <name evidence="4" type="ORF">NP095_14600</name>
</gene>
<accession>A0ABY5KD75</accession>
<evidence type="ECO:0000256" key="2">
    <source>
        <dbReference type="ARBA" id="ARBA00022679"/>
    </source>
</evidence>
<organism evidence="4 5">
    <name type="scientific">Aeromicrobium duanguangcaii</name>
    <dbReference type="NCBI Taxonomy" id="2968086"/>
    <lineage>
        <taxon>Bacteria</taxon>
        <taxon>Bacillati</taxon>
        <taxon>Actinomycetota</taxon>
        <taxon>Actinomycetes</taxon>
        <taxon>Propionibacteriales</taxon>
        <taxon>Nocardioidaceae</taxon>
        <taxon>Aeromicrobium</taxon>
    </lineage>
</organism>
<dbReference type="Pfam" id="PF13692">
    <property type="entry name" value="Glyco_trans_1_4"/>
    <property type="match status" value="1"/>
</dbReference>
<dbReference type="PANTHER" id="PTHR45947">
    <property type="entry name" value="SULFOQUINOVOSYL TRANSFERASE SQD2"/>
    <property type="match status" value="1"/>
</dbReference>
<keyword evidence="2" id="KW-0808">Transferase</keyword>
<dbReference type="Proteomes" id="UP001315860">
    <property type="component" value="Chromosome"/>
</dbReference>
<dbReference type="InterPro" id="IPR028098">
    <property type="entry name" value="Glyco_trans_4-like_N"/>
</dbReference>
<dbReference type="RefSeq" id="WP_232418476.1">
    <property type="nucleotide sequence ID" value="NZ_CP101990.1"/>
</dbReference>
<dbReference type="PANTHER" id="PTHR45947:SF3">
    <property type="entry name" value="SULFOQUINOVOSYL TRANSFERASE SQD2"/>
    <property type="match status" value="1"/>
</dbReference>